<feature type="compositionally biased region" description="Basic and acidic residues" evidence="1">
    <location>
        <begin position="441"/>
        <end position="450"/>
    </location>
</feature>
<sequence>MRARPGGGKKTARRAAAARATFGDRNANSRSADTSRRAVVVVLAQPGADKQMNRLLFGRAVRACWRKSAADLLARRPPPVRVCLFLSLASLWGGPALGSRLGAIRATSTPNDNARGQLAQRQNAERCRAQLRFRRDDCATHCVCCAPSSSAPELELELELEGGPRGFPLFARRFLPPACEGSSWLCVACCQACFRAPNSRASERPEDANTRRGPRRRLKLMSACALRAPPSFTLFSAWACPIGRVKFSMATALLGSALLCSTRLDSTRLETRESTRDQLARLAGADYDARELISRGQPLRGSLAFCVRLASSCATLVSQFDIFAREHKPGARPPNKLAAESQTRAAGKFGRTTRPGGHISPIRRAARILSRRRRRHRRRGAERAQGAPLRVALVSRGGGQRTRRPAQLNYGPLGPAAQSYQRTARPPDLRSTGRSTRRAHSRDSGPHAHNADAPPRPVWPR</sequence>
<accession>A0A8S0TNJ6</accession>
<keyword evidence="3" id="KW-1185">Reference proteome</keyword>
<evidence type="ECO:0000313" key="3">
    <source>
        <dbReference type="Proteomes" id="UP000594638"/>
    </source>
</evidence>
<feature type="region of interest" description="Disordered" evidence="1">
    <location>
        <begin position="1"/>
        <end position="30"/>
    </location>
</feature>
<gene>
    <name evidence="2" type="ORF">OLEA9_A070700</name>
</gene>
<dbReference type="AlphaFoldDB" id="A0A8S0TNJ6"/>
<feature type="region of interest" description="Disordered" evidence="1">
    <location>
        <begin position="327"/>
        <end position="461"/>
    </location>
</feature>
<dbReference type="Gramene" id="OE9A070700T1">
    <property type="protein sequence ID" value="OE9A070700C1"/>
    <property type="gene ID" value="OE9A070700"/>
</dbReference>
<proteinExistence type="predicted"/>
<evidence type="ECO:0000313" key="2">
    <source>
        <dbReference type="EMBL" id="CAA3006372.1"/>
    </source>
</evidence>
<name>A0A8S0TNJ6_OLEEU</name>
<reference evidence="2 3" key="1">
    <citation type="submission" date="2019-12" db="EMBL/GenBank/DDBJ databases">
        <authorList>
            <person name="Alioto T."/>
            <person name="Alioto T."/>
            <person name="Gomez Garrido J."/>
        </authorList>
    </citation>
    <scope>NUCLEOTIDE SEQUENCE [LARGE SCALE GENOMIC DNA]</scope>
</reference>
<evidence type="ECO:0000256" key="1">
    <source>
        <dbReference type="SAM" id="MobiDB-lite"/>
    </source>
</evidence>
<dbReference type="Proteomes" id="UP000594638">
    <property type="component" value="Unassembled WGS sequence"/>
</dbReference>
<organism evidence="2 3">
    <name type="scientific">Olea europaea subsp. europaea</name>
    <dbReference type="NCBI Taxonomy" id="158383"/>
    <lineage>
        <taxon>Eukaryota</taxon>
        <taxon>Viridiplantae</taxon>
        <taxon>Streptophyta</taxon>
        <taxon>Embryophyta</taxon>
        <taxon>Tracheophyta</taxon>
        <taxon>Spermatophyta</taxon>
        <taxon>Magnoliopsida</taxon>
        <taxon>eudicotyledons</taxon>
        <taxon>Gunneridae</taxon>
        <taxon>Pentapetalae</taxon>
        <taxon>asterids</taxon>
        <taxon>lamiids</taxon>
        <taxon>Lamiales</taxon>
        <taxon>Oleaceae</taxon>
        <taxon>Oleeae</taxon>
        <taxon>Olea</taxon>
    </lineage>
</organism>
<comment type="caution">
    <text evidence="2">The sequence shown here is derived from an EMBL/GenBank/DDBJ whole genome shotgun (WGS) entry which is preliminary data.</text>
</comment>
<protein>
    <submittedName>
        <fullName evidence="2">Uncharacterized protein</fullName>
    </submittedName>
</protein>
<feature type="compositionally biased region" description="Basic residues" evidence="1">
    <location>
        <begin position="364"/>
        <end position="380"/>
    </location>
</feature>
<dbReference type="EMBL" id="CACTIH010007260">
    <property type="protein sequence ID" value="CAA3006372.1"/>
    <property type="molecule type" value="Genomic_DNA"/>
</dbReference>